<gene>
    <name evidence="5" type="ORF">TeGR_g993</name>
</gene>
<dbReference type="PROSITE" id="PS50014">
    <property type="entry name" value="BROMODOMAIN_2"/>
    <property type="match status" value="1"/>
</dbReference>
<keyword evidence="1 2" id="KW-0103">Bromodomain</keyword>
<protein>
    <recommendedName>
        <fullName evidence="4">Bromo domain-containing protein</fullName>
    </recommendedName>
</protein>
<proteinExistence type="predicted"/>
<dbReference type="SMART" id="SM00297">
    <property type="entry name" value="BROMO"/>
    <property type="match status" value="1"/>
</dbReference>
<dbReference type="PANTHER" id="PTHR22880">
    <property type="entry name" value="FALZ-RELATED BROMODOMAIN-CONTAINING PROTEINS"/>
    <property type="match status" value="1"/>
</dbReference>
<dbReference type="InterPro" id="IPR050935">
    <property type="entry name" value="Bromo_chromatin_reader"/>
</dbReference>
<sequence>PPPPRTQGNWCALKSAASDKSNTSKFEMRLEAEHCASGQFPPNSAQYNGSFVMKIGANGGSRRHVNERAIALKFALNDQQSFNVKGVGINEFGRFAVCGTFLPLGANTGMMELFKWYTEYSQPLAAPAGQAKKAAAPRKPRSDKPAAPRPTASSGERPTLQRQPSGRPIKVPNKNYDAGRLSHEMSQMLAILGKLQKEDVYKWFAEPIDPVALNIPQYLDIVKQPMDMRTLFSRVQRGMVQTHTVFADECRLIFANCIKFNADNTENRMLLEMCKKIRDRFESEYSTFLTNLAARQQKEQAAAAAAAERAERQAPSGAPGKGKRNRSDGGGGGAKRQRSDGGGGAGMSSAAVLAMEAKMRQ</sequence>
<evidence type="ECO:0000313" key="5">
    <source>
        <dbReference type="EMBL" id="GMI29162.1"/>
    </source>
</evidence>
<feature type="domain" description="Bromo" evidence="4">
    <location>
        <begin position="196"/>
        <end position="268"/>
    </location>
</feature>
<dbReference type="Pfam" id="PF00439">
    <property type="entry name" value="Bromodomain"/>
    <property type="match status" value="1"/>
</dbReference>
<keyword evidence="6" id="KW-1185">Reference proteome</keyword>
<evidence type="ECO:0000256" key="1">
    <source>
        <dbReference type="ARBA" id="ARBA00023117"/>
    </source>
</evidence>
<feature type="compositionally biased region" description="Polar residues" evidence="3">
    <location>
        <begin position="151"/>
        <end position="164"/>
    </location>
</feature>
<dbReference type="InterPro" id="IPR001487">
    <property type="entry name" value="Bromodomain"/>
</dbReference>
<dbReference type="Gene3D" id="1.20.920.10">
    <property type="entry name" value="Bromodomain-like"/>
    <property type="match status" value="1"/>
</dbReference>
<dbReference type="EMBL" id="BRYB01000389">
    <property type="protein sequence ID" value="GMI29162.1"/>
    <property type="molecule type" value="Genomic_DNA"/>
</dbReference>
<accession>A0ABQ6MNQ0</accession>
<feature type="region of interest" description="Disordered" evidence="3">
    <location>
        <begin position="128"/>
        <end position="176"/>
    </location>
</feature>
<evidence type="ECO:0000259" key="4">
    <source>
        <dbReference type="PROSITE" id="PS50014"/>
    </source>
</evidence>
<organism evidence="5 6">
    <name type="scientific">Tetraparma gracilis</name>
    <dbReference type="NCBI Taxonomy" id="2962635"/>
    <lineage>
        <taxon>Eukaryota</taxon>
        <taxon>Sar</taxon>
        <taxon>Stramenopiles</taxon>
        <taxon>Ochrophyta</taxon>
        <taxon>Bolidophyceae</taxon>
        <taxon>Parmales</taxon>
        <taxon>Triparmaceae</taxon>
        <taxon>Tetraparma</taxon>
    </lineage>
</organism>
<feature type="non-terminal residue" evidence="5">
    <location>
        <position position="361"/>
    </location>
</feature>
<feature type="compositionally biased region" description="Gly residues" evidence="3">
    <location>
        <begin position="328"/>
        <end position="346"/>
    </location>
</feature>
<dbReference type="SUPFAM" id="SSF47370">
    <property type="entry name" value="Bromodomain"/>
    <property type="match status" value="1"/>
</dbReference>
<evidence type="ECO:0000313" key="6">
    <source>
        <dbReference type="Proteomes" id="UP001165060"/>
    </source>
</evidence>
<dbReference type="PANTHER" id="PTHR22880:SF225">
    <property type="entry name" value="BROMODOMAIN-CONTAINING PROTEIN BET-1-RELATED"/>
    <property type="match status" value="1"/>
</dbReference>
<evidence type="ECO:0000256" key="2">
    <source>
        <dbReference type="PROSITE-ProRule" id="PRU00035"/>
    </source>
</evidence>
<dbReference type="InterPro" id="IPR036427">
    <property type="entry name" value="Bromodomain-like_sf"/>
</dbReference>
<name>A0ABQ6MNQ0_9STRA</name>
<reference evidence="5 6" key="1">
    <citation type="journal article" date="2023" name="Commun. Biol.">
        <title>Genome analysis of Parmales, the sister group of diatoms, reveals the evolutionary specialization of diatoms from phago-mixotrophs to photoautotrophs.</title>
        <authorList>
            <person name="Ban H."/>
            <person name="Sato S."/>
            <person name="Yoshikawa S."/>
            <person name="Yamada K."/>
            <person name="Nakamura Y."/>
            <person name="Ichinomiya M."/>
            <person name="Sato N."/>
            <person name="Blanc-Mathieu R."/>
            <person name="Endo H."/>
            <person name="Kuwata A."/>
            <person name="Ogata H."/>
        </authorList>
    </citation>
    <scope>NUCLEOTIDE SEQUENCE [LARGE SCALE GENOMIC DNA]</scope>
</reference>
<feature type="region of interest" description="Disordered" evidence="3">
    <location>
        <begin position="300"/>
        <end position="361"/>
    </location>
</feature>
<dbReference type="PRINTS" id="PR00503">
    <property type="entry name" value="BROMODOMAIN"/>
</dbReference>
<evidence type="ECO:0000256" key="3">
    <source>
        <dbReference type="SAM" id="MobiDB-lite"/>
    </source>
</evidence>
<comment type="caution">
    <text evidence="5">The sequence shown here is derived from an EMBL/GenBank/DDBJ whole genome shotgun (WGS) entry which is preliminary data.</text>
</comment>
<dbReference type="Proteomes" id="UP001165060">
    <property type="component" value="Unassembled WGS sequence"/>
</dbReference>
<feature type="non-terminal residue" evidence="5">
    <location>
        <position position="1"/>
    </location>
</feature>